<dbReference type="SUPFAM" id="SSF52343">
    <property type="entry name" value="Ferredoxin reductase-like, C-terminal NADP-linked domain"/>
    <property type="match status" value="1"/>
</dbReference>
<feature type="domain" description="FAD-binding FR-type" evidence="13">
    <location>
        <begin position="247"/>
        <end position="359"/>
    </location>
</feature>
<feature type="transmembrane region" description="Helical" evidence="12">
    <location>
        <begin position="117"/>
        <end position="138"/>
    </location>
</feature>
<accession>A0A395NPS5</accession>
<keyword evidence="9 12" id="KW-0472">Membrane</keyword>
<dbReference type="GO" id="GO:0006826">
    <property type="term" value="P:iron ion transport"/>
    <property type="evidence" value="ECO:0007669"/>
    <property type="project" value="TreeGrafter"/>
</dbReference>
<evidence type="ECO:0000256" key="11">
    <source>
        <dbReference type="SAM" id="MobiDB-lite"/>
    </source>
</evidence>
<protein>
    <submittedName>
        <fullName evidence="14">Ferric reductase like transmembrane component</fullName>
    </submittedName>
</protein>
<keyword evidence="8" id="KW-0406">Ion transport</keyword>
<dbReference type="InterPro" id="IPR051410">
    <property type="entry name" value="Ferric/Cupric_Reductase"/>
</dbReference>
<dbReference type="PANTHER" id="PTHR32361">
    <property type="entry name" value="FERRIC/CUPRIC REDUCTASE TRANSMEMBRANE COMPONENT"/>
    <property type="match status" value="1"/>
</dbReference>
<keyword evidence="10" id="KW-0325">Glycoprotein</keyword>
<dbReference type="CDD" id="cd06186">
    <property type="entry name" value="NOX_Duox_like_FAD_NADP"/>
    <property type="match status" value="1"/>
</dbReference>
<dbReference type="STRING" id="490622.A0A395NPS5"/>
<dbReference type="EMBL" id="PXOA01000243">
    <property type="protein sequence ID" value="RFU77961.1"/>
    <property type="molecule type" value="Genomic_DNA"/>
</dbReference>
<keyword evidence="4 12" id="KW-0812">Transmembrane</keyword>
<dbReference type="GO" id="GO:0015677">
    <property type="term" value="P:copper ion import"/>
    <property type="evidence" value="ECO:0007669"/>
    <property type="project" value="TreeGrafter"/>
</dbReference>
<dbReference type="OrthoDB" id="10006946at2759"/>
<dbReference type="InterPro" id="IPR017927">
    <property type="entry name" value="FAD-bd_FR_type"/>
</dbReference>
<dbReference type="AlphaFoldDB" id="A0A395NPS5"/>
<reference evidence="14 15" key="1">
    <citation type="journal article" date="2018" name="PLoS Pathog.">
        <title>Evolution of structural diversity of trichothecenes, a family of toxins produced by plant pathogenic and entomopathogenic fungi.</title>
        <authorList>
            <person name="Proctor R.H."/>
            <person name="McCormick S.P."/>
            <person name="Kim H.S."/>
            <person name="Cardoza R.E."/>
            <person name="Stanley A.M."/>
            <person name="Lindo L."/>
            <person name="Kelly A."/>
            <person name="Brown D.W."/>
            <person name="Lee T."/>
            <person name="Vaughan M.M."/>
            <person name="Alexander N.J."/>
            <person name="Busman M."/>
            <person name="Gutierrez S."/>
        </authorList>
    </citation>
    <scope>NUCLEOTIDE SEQUENCE [LARGE SCALE GENOMIC DNA]</scope>
    <source>
        <strain evidence="14 15">IBT 40837</strain>
    </source>
</reference>
<feature type="transmembrane region" description="Helical" evidence="12">
    <location>
        <begin position="211"/>
        <end position="232"/>
    </location>
</feature>
<evidence type="ECO:0000256" key="10">
    <source>
        <dbReference type="ARBA" id="ARBA00023180"/>
    </source>
</evidence>
<dbReference type="PROSITE" id="PS51384">
    <property type="entry name" value="FAD_FR"/>
    <property type="match status" value="1"/>
</dbReference>
<comment type="similarity">
    <text evidence="2">Belongs to the ferric reductase (FRE) family.</text>
</comment>
<feature type="transmembrane region" description="Helical" evidence="12">
    <location>
        <begin position="78"/>
        <end position="97"/>
    </location>
</feature>
<keyword evidence="15" id="KW-1185">Reference proteome</keyword>
<evidence type="ECO:0000259" key="13">
    <source>
        <dbReference type="PROSITE" id="PS51384"/>
    </source>
</evidence>
<evidence type="ECO:0000256" key="12">
    <source>
        <dbReference type="SAM" id="Phobius"/>
    </source>
</evidence>
<dbReference type="SFLD" id="SFLDS00052">
    <property type="entry name" value="Ferric_Reductase_Domain"/>
    <property type="match status" value="1"/>
</dbReference>
<keyword evidence="6 12" id="KW-1133">Transmembrane helix</keyword>
<dbReference type="InterPro" id="IPR013112">
    <property type="entry name" value="FAD-bd_8"/>
</dbReference>
<sequence length="575" mass="63315">MTDSSVFEHREALNHRQMYAFIGALTGLAAIFIFFHLGRRVAQKSNIGKKGVSALAAISRKPRNVLLRTAPGLPSRGHAILVFFYLAINIIVTFTDIDNSVISMSPNLASRTGWMTIANLIVLIFLALKNTPLAFLTAWSYERLNILHQIAGTMCIIFVIIHASCYSSYFGSAGRLEVLREESVIYGEIAGLSFFIIGFAGVVIRRWWYELFYYIHISFWVLAIVMTGLHQPHFGEKIIYVTIVAGGIWVLDRLIRFCRLLIYSANNSAVLTPLPNGGTRVTLKKAPLGAVSGQHCFLWIPSIRTCETHPFTIASMDPLEFVVSSHDGFTQSLHQYALKHPGATVKASVEGSYGTLPDASEYERVVLVAGGSGSTFTFGMALNMLKNLSSSQQDKKITFIWMVKYESHLTWFASHLDTLAKDARVQLQLYVTRSSEAKVDEALPQSIPTTASSETDLEKSLEKDLEKGLDNATVQSLGSADPTSSEESISDETDSAQNPSHAEAQSHAYKSFIKHGKPDVAALIKTTIDETPVENRVLVLGCGPDGLMTQVRNTTAACIRSDGPGIELHTEQFGW</sequence>
<dbReference type="SFLD" id="SFLDG01168">
    <property type="entry name" value="Ferric_reductase_subgroup_(FRE"/>
    <property type="match status" value="1"/>
</dbReference>
<dbReference type="Pfam" id="PF01794">
    <property type="entry name" value="Ferric_reduct"/>
    <property type="match status" value="1"/>
</dbReference>
<evidence type="ECO:0000256" key="2">
    <source>
        <dbReference type="ARBA" id="ARBA00006278"/>
    </source>
</evidence>
<dbReference type="PANTHER" id="PTHR32361:SF9">
    <property type="entry name" value="FERRIC REDUCTASE TRANSMEMBRANE COMPONENT 3-RELATED"/>
    <property type="match status" value="1"/>
</dbReference>
<organism evidence="14 15">
    <name type="scientific">Trichoderma arundinaceum</name>
    <dbReference type="NCBI Taxonomy" id="490622"/>
    <lineage>
        <taxon>Eukaryota</taxon>
        <taxon>Fungi</taxon>
        <taxon>Dikarya</taxon>
        <taxon>Ascomycota</taxon>
        <taxon>Pezizomycotina</taxon>
        <taxon>Sordariomycetes</taxon>
        <taxon>Hypocreomycetidae</taxon>
        <taxon>Hypocreales</taxon>
        <taxon>Hypocreaceae</taxon>
        <taxon>Trichoderma</taxon>
    </lineage>
</organism>
<comment type="subcellular location">
    <subcellularLocation>
        <location evidence="1">Membrane</location>
        <topology evidence="1">Multi-pass membrane protein</topology>
    </subcellularLocation>
</comment>
<comment type="caution">
    <text evidence="14">The sequence shown here is derived from an EMBL/GenBank/DDBJ whole genome shotgun (WGS) entry which is preliminary data.</text>
</comment>
<keyword evidence="7" id="KW-0560">Oxidoreductase</keyword>
<feature type="compositionally biased region" description="Polar residues" evidence="11">
    <location>
        <begin position="472"/>
        <end position="482"/>
    </location>
</feature>
<dbReference type="Proteomes" id="UP000266272">
    <property type="component" value="Unassembled WGS sequence"/>
</dbReference>
<feature type="compositionally biased region" description="Basic and acidic residues" evidence="11">
    <location>
        <begin position="456"/>
        <end position="469"/>
    </location>
</feature>
<evidence type="ECO:0000256" key="7">
    <source>
        <dbReference type="ARBA" id="ARBA00023002"/>
    </source>
</evidence>
<evidence type="ECO:0000256" key="4">
    <source>
        <dbReference type="ARBA" id="ARBA00022692"/>
    </source>
</evidence>
<dbReference type="GO" id="GO:0006879">
    <property type="term" value="P:intracellular iron ion homeostasis"/>
    <property type="evidence" value="ECO:0007669"/>
    <property type="project" value="TreeGrafter"/>
</dbReference>
<dbReference type="Pfam" id="PF08030">
    <property type="entry name" value="NAD_binding_6"/>
    <property type="match status" value="1"/>
</dbReference>
<evidence type="ECO:0000256" key="8">
    <source>
        <dbReference type="ARBA" id="ARBA00023065"/>
    </source>
</evidence>
<proteinExistence type="inferred from homology"/>
<feature type="transmembrane region" description="Helical" evidence="12">
    <location>
        <begin position="18"/>
        <end position="37"/>
    </location>
</feature>
<evidence type="ECO:0000256" key="3">
    <source>
        <dbReference type="ARBA" id="ARBA00022448"/>
    </source>
</evidence>
<evidence type="ECO:0000256" key="6">
    <source>
        <dbReference type="ARBA" id="ARBA00022989"/>
    </source>
</evidence>
<feature type="transmembrane region" description="Helical" evidence="12">
    <location>
        <begin position="150"/>
        <end position="171"/>
    </location>
</feature>
<feature type="region of interest" description="Disordered" evidence="11">
    <location>
        <begin position="440"/>
        <end position="506"/>
    </location>
</feature>
<evidence type="ECO:0000256" key="5">
    <source>
        <dbReference type="ARBA" id="ARBA00022982"/>
    </source>
</evidence>
<dbReference type="GO" id="GO:0000293">
    <property type="term" value="F:ferric-chelate reductase activity"/>
    <property type="evidence" value="ECO:0007669"/>
    <property type="project" value="UniProtKB-ARBA"/>
</dbReference>
<keyword evidence="3" id="KW-0813">Transport</keyword>
<dbReference type="Pfam" id="PF08022">
    <property type="entry name" value="FAD_binding_8"/>
    <property type="match status" value="1"/>
</dbReference>
<keyword evidence="5" id="KW-0249">Electron transport</keyword>
<name>A0A395NPS5_TRIAR</name>
<gene>
    <name evidence="14" type="ORF">TARUN_4257</name>
</gene>
<feature type="transmembrane region" description="Helical" evidence="12">
    <location>
        <begin position="183"/>
        <end position="204"/>
    </location>
</feature>
<evidence type="ECO:0000256" key="1">
    <source>
        <dbReference type="ARBA" id="ARBA00004141"/>
    </source>
</evidence>
<evidence type="ECO:0000313" key="14">
    <source>
        <dbReference type="EMBL" id="RFU77961.1"/>
    </source>
</evidence>
<dbReference type="Gene3D" id="3.40.50.80">
    <property type="entry name" value="Nucleotide-binding domain of ferredoxin-NADP reductase (FNR) module"/>
    <property type="match status" value="1"/>
</dbReference>
<dbReference type="InterPro" id="IPR013130">
    <property type="entry name" value="Fe3_Rdtase_TM_dom"/>
</dbReference>
<dbReference type="InterPro" id="IPR039261">
    <property type="entry name" value="FNR_nucleotide-bd"/>
</dbReference>
<dbReference type="InterPro" id="IPR013121">
    <property type="entry name" value="Fe_red_NAD-bd_6"/>
</dbReference>
<evidence type="ECO:0000256" key="9">
    <source>
        <dbReference type="ARBA" id="ARBA00023136"/>
    </source>
</evidence>
<dbReference type="GO" id="GO:0005886">
    <property type="term" value="C:plasma membrane"/>
    <property type="evidence" value="ECO:0007669"/>
    <property type="project" value="TreeGrafter"/>
</dbReference>
<evidence type="ECO:0000313" key="15">
    <source>
        <dbReference type="Proteomes" id="UP000266272"/>
    </source>
</evidence>